<dbReference type="AlphaFoldDB" id="A0A2T7T9L8"/>
<dbReference type="Gene3D" id="1.25.40.10">
    <property type="entry name" value="Tetratricopeptide repeat domain"/>
    <property type="match status" value="1"/>
</dbReference>
<dbReference type="Proteomes" id="UP000245992">
    <property type="component" value="Unassembled WGS sequence"/>
</dbReference>
<protein>
    <submittedName>
        <fullName evidence="2">Regulator</fullName>
    </submittedName>
</protein>
<gene>
    <name evidence="2" type="ORF">Y717_07435</name>
</gene>
<dbReference type="SUPFAM" id="SSF48452">
    <property type="entry name" value="TPR-like"/>
    <property type="match status" value="1"/>
</dbReference>
<sequence length="721" mass="77507">MLEPMSLAAIAAVLSAVGAGMANEAGKWAWESAGGLVRRIVGQQVTAPAGPDELAAVAERIHAAVRTDPALARAWEAFARTAPGPGRADAVPALPASIRFFTDRQGPMKLLEREASRTADGRPRVALIHGPEGIGTSALAIHWGCREAERLFPGGQLYADLRGASASTALDASTALRSLLVQLGMARDEIPPAAADRREWFRRAVATRRLLVVLDHAQSAAQVRPLLTAAPEVFTVVVAPRPLPGLDALRIPVGPLTDKDARRLLTDLTDRETVAAARAVLPRVLERCGGSPYALRAAAPQLAEPNGPSGTDPGPNRQEEEPTVSDSGPVRTAVEGSYRELEPAAAKVYRLMSLREWPAFGPAAVAATVSLPEAEAARILGELVDRGLLESVDTDRYRYRPVVRGHAEETAVRVDGIPGYSTAVQRTVDWYLRFAVRARLAALPGGWGIGPLYEELAGSPGPYVNEGEALSALAAELGNLVQAVYAAEEFGRPDVVYQLCQALWPLQLKAGYHDELLPALRAGARVADAHDPGSRMAGRTHLLLALDLMELRRYEEAEPELAAAARAEERSGHLRGHASAVESLGLLRLRQWRFQEAYDRFDEAGAILDGIGAGDEGERDLPRARALLDRHRGRALRGLGRYAEAHERLDIALVFFRDTAREAYNTARTLTDLAETYLAEGDPQSALPLIDEAAAALDAEKAAHHLAHLRALRERCLSAGE</sequence>
<keyword evidence="3" id="KW-1185">Reference proteome</keyword>
<dbReference type="InterPro" id="IPR027417">
    <property type="entry name" value="P-loop_NTPase"/>
</dbReference>
<name>A0A2T7T9L8_9ACTN</name>
<dbReference type="RefSeq" id="WP_030350312.1">
    <property type="nucleotide sequence ID" value="NZ_AZSP01000125.1"/>
</dbReference>
<dbReference type="Gene3D" id="3.40.50.300">
    <property type="entry name" value="P-loop containing nucleotide triphosphate hydrolases"/>
    <property type="match status" value="1"/>
</dbReference>
<dbReference type="InterPro" id="IPR011990">
    <property type="entry name" value="TPR-like_helical_dom_sf"/>
</dbReference>
<feature type="region of interest" description="Disordered" evidence="1">
    <location>
        <begin position="299"/>
        <end position="336"/>
    </location>
</feature>
<dbReference type="PANTHER" id="PTHR47691:SF3">
    <property type="entry name" value="HTH-TYPE TRANSCRIPTIONAL REGULATOR RV0890C-RELATED"/>
    <property type="match status" value="1"/>
</dbReference>
<evidence type="ECO:0000313" key="2">
    <source>
        <dbReference type="EMBL" id="PVE11864.1"/>
    </source>
</evidence>
<reference evidence="2 3" key="1">
    <citation type="submission" date="2013-12" db="EMBL/GenBank/DDBJ databases">
        <title>Annotated genome of Streptomyces scopuliridis.</title>
        <authorList>
            <person name="Olson J.B."/>
        </authorList>
    </citation>
    <scope>NUCLEOTIDE SEQUENCE [LARGE SCALE GENOMIC DNA]</scope>
    <source>
        <strain evidence="2 3">RB72</strain>
    </source>
</reference>
<evidence type="ECO:0000313" key="3">
    <source>
        <dbReference type="Proteomes" id="UP000245992"/>
    </source>
</evidence>
<organism evidence="2 3">
    <name type="scientific">Streptomyces scopuliridis RB72</name>
    <dbReference type="NCBI Taxonomy" id="1440053"/>
    <lineage>
        <taxon>Bacteria</taxon>
        <taxon>Bacillati</taxon>
        <taxon>Actinomycetota</taxon>
        <taxon>Actinomycetes</taxon>
        <taxon>Kitasatosporales</taxon>
        <taxon>Streptomycetaceae</taxon>
        <taxon>Streptomyces</taxon>
    </lineage>
</organism>
<dbReference type="PANTHER" id="PTHR47691">
    <property type="entry name" value="REGULATOR-RELATED"/>
    <property type="match status" value="1"/>
</dbReference>
<accession>A0A2T7T9L8</accession>
<dbReference type="OrthoDB" id="5521887at2"/>
<comment type="caution">
    <text evidence="2">The sequence shown here is derived from an EMBL/GenBank/DDBJ whole genome shotgun (WGS) entry which is preliminary data.</text>
</comment>
<proteinExistence type="predicted"/>
<evidence type="ECO:0000256" key="1">
    <source>
        <dbReference type="SAM" id="MobiDB-lite"/>
    </source>
</evidence>
<dbReference type="SUPFAM" id="SSF52540">
    <property type="entry name" value="P-loop containing nucleoside triphosphate hydrolases"/>
    <property type="match status" value="1"/>
</dbReference>
<dbReference type="EMBL" id="AZSP01000125">
    <property type="protein sequence ID" value="PVE11864.1"/>
    <property type="molecule type" value="Genomic_DNA"/>
</dbReference>
<dbReference type="STRING" id="1440053.GCA_000718095_01136"/>